<name>A0ABR1X014_9PEZI</name>
<dbReference type="GeneID" id="92041099"/>
<evidence type="ECO:0000313" key="2">
    <source>
        <dbReference type="EMBL" id="KAK8088763.1"/>
    </source>
</evidence>
<reference evidence="2 3" key="1">
    <citation type="submission" date="2023-01" db="EMBL/GenBank/DDBJ databases">
        <title>Analysis of 21 Apiospora genomes using comparative genomics revels a genus with tremendous synthesis potential of carbohydrate active enzymes and secondary metabolites.</title>
        <authorList>
            <person name="Sorensen T."/>
        </authorList>
    </citation>
    <scope>NUCLEOTIDE SEQUENCE [LARGE SCALE GENOMIC DNA]</scope>
    <source>
        <strain evidence="2 3">CBS 114990</strain>
    </source>
</reference>
<accession>A0ABR1X014</accession>
<comment type="caution">
    <text evidence="2">The sequence shown here is derived from an EMBL/GenBank/DDBJ whole genome shotgun (WGS) entry which is preliminary data.</text>
</comment>
<dbReference type="RefSeq" id="XP_066671657.1">
    <property type="nucleotide sequence ID" value="XM_066808039.1"/>
</dbReference>
<feature type="region of interest" description="Disordered" evidence="1">
    <location>
        <begin position="83"/>
        <end position="103"/>
    </location>
</feature>
<gene>
    <name evidence="2" type="ORF">PG997_003724</name>
</gene>
<dbReference type="Proteomes" id="UP001433268">
    <property type="component" value="Unassembled WGS sequence"/>
</dbReference>
<evidence type="ECO:0000256" key="1">
    <source>
        <dbReference type="SAM" id="MobiDB-lite"/>
    </source>
</evidence>
<feature type="compositionally biased region" description="Low complexity" evidence="1">
    <location>
        <begin position="84"/>
        <end position="97"/>
    </location>
</feature>
<organism evidence="2 3">
    <name type="scientific">Apiospora hydei</name>
    <dbReference type="NCBI Taxonomy" id="1337664"/>
    <lineage>
        <taxon>Eukaryota</taxon>
        <taxon>Fungi</taxon>
        <taxon>Dikarya</taxon>
        <taxon>Ascomycota</taxon>
        <taxon>Pezizomycotina</taxon>
        <taxon>Sordariomycetes</taxon>
        <taxon>Xylariomycetidae</taxon>
        <taxon>Amphisphaeriales</taxon>
        <taxon>Apiosporaceae</taxon>
        <taxon>Apiospora</taxon>
    </lineage>
</organism>
<dbReference type="EMBL" id="JAQQWN010000004">
    <property type="protein sequence ID" value="KAK8088763.1"/>
    <property type="molecule type" value="Genomic_DNA"/>
</dbReference>
<protein>
    <submittedName>
        <fullName evidence="2">Uncharacterized protein</fullName>
    </submittedName>
</protein>
<keyword evidence="3" id="KW-1185">Reference proteome</keyword>
<proteinExistence type="predicted"/>
<sequence length="103" mass="10730">MLENPMGVNLLHRGMSDGDFSMLSPPYSTLHPQVVSGPAKPAFMPPSANHPNSENVPVSVFGRVMAHWCRSGLSVLDGVAARVPPTTGDTGTPLLAPSSPNGI</sequence>
<evidence type="ECO:0000313" key="3">
    <source>
        <dbReference type="Proteomes" id="UP001433268"/>
    </source>
</evidence>